<evidence type="ECO:0000256" key="1">
    <source>
        <dbReference type="SAM" id="MobiDB-lite"/>
    </source>
</evidence>
<gene>
    <name evidence="2" type="ordered locus">Xcel_0135</name>
</gene>
<sequence length="157" mass="17133">MSGQPRSRSHDGWETGDVGGDWVAHRTEAARVQAERLRARQDAVHAQAEGLLAEFLPVVAAHGPQPEPLRVRGYGGRGEARTPLKGWYLRFDRTAALATDGRFYMLIAPLSALDRLRGVRPAPARPPMVLGEGGKDGESVELPIALERVLPGWRDLA</sequence>
<name>D1BU11_XYLCX</name>
<organism evidence="2 3">
    <name type="scientific">Xylanimonas cellulosilytica (strain DSM 15894 / JCM 12276 / CECT 5975 / KCTC 9989 / LMG 20990 / NBRC 107835 / XIL07)</name>
    <dbReference type="NCBI Taxonomy" id="446471"/>
    <lineage>
        <taxon>Bacteria</taxon>
        <taxon>Bacillati</taxon>
        <taxon>Actinomycetota</taxon>
        <taxon>Actinomycetes</taxon>
        <taxon>Micrococcales</taxon>
        <taxon>Promicromonosporaceae</taxon>
        <taxon>Xylanimonas</taxon>
    </lineage>
</organism>
<dbReference type="KEGG" id="xce:Xcel_0135"/>
<reference evidence="3" key="1">
    <citation type="submission" date="2009-11" db="EMBL/GenBank/DDBJ databases">
        <title>The complete chromosome of Xylanimonas cellulosilytica DSM 15894.</title>
        <authorList>
            <consortium name="US DOE Joint Genome Institute (JGI-PGF)"/>
            <person name="Lucas S."/>
            <person name="Copeland A."/>
            <person name="Lapidus A."/>
            <person name="Glavina del Rio T."/>
            <person name="Dalin E."/>
            <person name="Tice H."/>
            <person name="Bruce D."/>
            <person name="Goodwin L."/>
            <person name="Pitluck S."/>
            <person name="Kyrpides N."/>
            <person name="Mavromatis K."/>
            <person name="Ivanova N."/>
            <person name="Mikhailova N."/>
            <person name="Foster B."/>
            <person name="Clum A."/>
            <person name="Brettin T."/>
            <person name="Detter J.C."/>
            <person name="Han C."/>
            <person name="Larimer F."/>
            <person name="Land M."/>
            <person name="Hauser L."/>
            <person name="Markowitz V."/>
            <person name="Cheng J.F."/>
            <person name="Hugenholtz P."/>
            <person name="Woyke T."/>
            <person name="Wu D."/>
            <person name="Gehrich-Schroeter G."/>
            <person name="Schneider S."/>
            <person name="Pukall S.R."/>
            <person name="Klenk H.P."/>
            <person name="Eisen J.A."/>
        </authorList>
    </citation>
    <scope>NUCLEOTIDE SEQUENCE [LARGE SCALE GENOMIC DNA]</scope>
    <source>
        <strain evidence="3">DSM 15894 / CECT 5975 / LMG 20990 / XIL07</strain>
    </source>
</reference>
<dbReference type="Proteomes" id="UP000002255">
    <property type="component" value="Chromosome"/>
</dbReference>
<accession>D1BU11</accession>
<keyword evidence="3" id="KW-1185">Reference proteome</keyword>
<dbReference type="STRING" id="446471.Xcel_0135"/>
<dbReference type="AlphaFoldDB" id="D1BU11"/>
<evidence type="ECO:0000313" key="3">
    <source>
        <dbReference type="Proteomes" id="UP000002255"/>
    </source>
</evidence>
<dbReference type="HOGENOM" id="CLU_125454_0_0_11"/>
<dbReference type="eggNOG" id="ENOG5032US9">
    <property type="taxonomic scope" value="Bacteria"/>
</dbReference>
<evidence type="ECO:0000313" key="2">
    <source>
        <dbReference type="EMBL" id="ACZ29175.1"/>
    </source>
</evidence>
<reference evidence="2 3" key="2">
    <citation type="journal article" date="2010" name="Stand. Genomic Sci.">
        <title>Complete genome sequence of Xylanimonas cellulosilytica type strain (XIL07).</title>
        <authorList>
            <person name="Foster B."/>
            <person name="Pukall R."/>
            <person name="Abt B."/>
            <person name="Nolan M."/>
            <person name="Glavina Del Rio T."/>
            <person name="Chen F."/>
            <person name="Lucas S."/>
            <person name="Tice H."/>
            <person name="Pitluck S."/>
            <person name="Cheng J.-F."/>
            <person name="Chertkov O."/>
            <person name="Brettin T."/>
            <person name="Han C."/>
            <person name="Detter J.C."/>
            <person name="Bruce D."/>
            <person name="Goodwin L."/>
            <person name="Ivanova N."/>
            <person name="Mavromatis K."/>
            <person name="Pati A."/>
            <person name="Mikhailova N."/>
            <person name="Chen A."/>
            <person name="Palaniappan K."/>
            <person name="Land M."/>
            <person name="Hauser L."/>
            <person name="Chang Y.-J."/>
            <person name="Jeffries C.D."/>
            <person name="Chain P."/>
            <person name="Rohde M."/>
            <person name="Goeker M."/>
            <person name="Bristow J."/>
            <person name="Eisen J.A."/>
            <person name="Markowitz V."/>
            <person name="Hugenholtz P."/>
            <person name="Kyrpides N.C."/>
            <person name="Klenk H.-P."/>
            <person name="Lapidus A."/>
        </authorList>
    </citation>
    <scope>NUCLEOTIDE SEQUENCE [LARGE SCALE GENOMIC DNA]</scope>
    <source>
        <strain evidence="3">DSM 15894 / CECT 5975 / LMG 20990 / XIL07</strain>
    </source>
</reference>
<proteinExistence type="predicted"/>
<feature type="region of interest" description="Disordered" evidence="1">
    <location>
        <begin position="1"/>
        <end position="20"/>
    </location>
</feature>
<dbReference type="EMBL" id="CP001821">
    <property type="protein sequence ID" value="ACZ29175.1"/>
    <property type="molecule type" value="Genomic_DNA"/>
</dbReference>
<protein>
    <submittedName>
        <fullName evidence="2">Uncharacterized protein</fullName>
    </submittedName>
</protein>